<keyword evidence="2" id="KW-0285">Flavoprotein</keyword>
<evidence type="ECO:0000313" key="6">
    <source>
        <dbReference type="EMBL" id="TKA73876.1"/>
    </source>
</evidence>
<dbReference type="PANTHER" id="PTHR43004">
    <property type="entry name" value="TRK SYSTEM POTASSIUM UPTAKE PROTEIN"/>
    <property type="match status" value="1"/>
</dbReference>
<keyword evidence="7" id="KW-1185">Reference proteome</keyword>
<evidence type="ECO:0000256" key="2">
    <source>
        <dbReference type="ARBA" id="ARBA00022630"/>
    </source>
</evidence>
<feature type="domain" description="FAD-binding" evidence="5">
    <location>
        <begin position="23"/>
        <end position="64"/>
    </location>
</feature>
<proteinExistence type="predicted"/>
<dbReference type="Proteomes" id="UP000308768">
    <property type="component" value="Unassembled WGS sequence"/>
</dbReference>
<evidence type="ECO:0000256" key="3">
    <source>
        <dbReference type="ARBA" id="ARBA00022827"/>
    </source>
</evidence>
<dbReference type="GO" id="GO:0071949">
    <property type="term" value="F:FAD binding"/>
    <property type="evidence" value="ECO:0007669"/>
    <property type="project" value="InterPro"/>
</dbReference>
<dbReference type="InterPro" id="IPR002938">
    <property type="entry name" value="FAD-bd"/>
</dbReference>
<accession>A0A4U0XDC0</accession>
<protein>
    <recommendedName>
        <fullName evidence="5">FAD-binding domain-containing protein</fullName>
    </recommendedName>
</protein>
<sequence>MSACATVSDRHLVSQHPVYQRPEGLNSGLADIHNLAYKIAAVHQGWRTDRLLDSYQTERQPIAEINSKQSVKNGKKIFSFLKILGTAGVSDMAEARANLYTTIHDPRKKELIDDHVEEQREHFDNLELHIGYVYGQLKD</sequence>
<evidence type="ECO:0000313" key="7">
    <source>
        <dbReference type="Proteomes" id="UP000308768"/>
    </source>
</evidence>
<evidence type="ECO:0000256" key="4">
    <source>
        <dbReference type="ARBA" id="ARBA00023002"/>
    </source>
</evidence>
<comment type="cofactor">
    <cofactor evidence="1">
        <name>FAD</name>
        <dbReference type="ChEBI" id="CHEBI:57692"/>
    </cofactor>
</comment>
<dbReference type="STRING" id="331657.A0A4U0XDC0"/>
<organism evidence="6 7">
    <name type="scientific">Cryomyces minteri</name>
    <dbReference type="NCBI Taxonomy" id="331657"/>
    <lineage>
        <taxon>Eukaryota</taxon>
        <taxon>Fungi</taxon>
        <taxon>Dikarya</taxon>
        <taxon>Ascomycota</taxon>
        <taxon>Pezizomycotina</taxon>
        <taxon>Dothideomycetes</taxon>
        <taxon>Dothideomycetes incertae sedis</taxon>
        <taxon>Cryomyces</taxon>
    </lineage>
</organism>
<reference evidence="6 7" key="1">
    <citation type="submission" date="2017-03" db="EMBL/GenBank/DDBJ databases">
        <title>Genomes of endolithic fungi from Antarctica.</title>
        <authorList>
            <person name="Coleine C."/>
            <person name="Masonjones S."/>
            <person name="Stajich J.E."/>
        </authorList>
    </citation>
    <scope>NUCLEOTIDE SEQUENCE [LARGE SCALE GENOMIC DNA]</scope>
    <source>
        <strain evidence="6 7">CCFEE 5187</strain>
    </source>
</reference>
<dbReference type="PANTHER" id="PTHR43004:SF19">
    <property type="entry name" value="BINDING MONOOXYGENASE, PUTATIVE (JCVI)-RELATED"/>
    <property type="match status" value="1"/>
</dbReference>
<evidence type="ECO:0000256" key="1">
    <source>
        <dbReference type="ARBA" id="ARBA00001974"/>
    </source>
</evidence>
<keyword evidence="3" id="KW-0274">FAD</keyword>
<dbReference type="GO" id="GO:0016709">
    <property type="term" value="F:oxidoreductase activity, acting on paired donors, with incorporation or reduction of molecular oxygen, NAD(P)H as one donor, and incorporation of one atom of oxygen"/>
    <property type="evidence" value="ECO:0007669"/>
    <property type="project" value="UniProtKB-ARBA"/>
</dbReference>
<dbReference type="Pfam" id="PF01494">
    <property type="entry name" value="FAD_binding_3"/>
    <property type="match status" value="1"/>
</dbReference>
<dbReference type="SUPFAM" id="SSF51905">
    <property type="entry name" value="FAD/NAD(P)-binding domain"/>
    <property type="match status" value="1"/>
</dbReference>
<dbReference type="InterPro" id="IPR036188">
    <property type="entry name" value="FAD/NAD-bd_sf"/>
</dbReference>
<gene>
    <name evidence="6" type="ORF">B0A49_11859</name>
</gene>
<dbReference type="OrthoDB" id="2690153at2759"/>
<name>A0A4U0XDC0_9PEZI</name>
<comment type="caution">
    <text evidence="6">The sequence shown here is derived from an EMBL/GenBank/DDBJ whole genome shotgun (WGS) entry which is preliminary data.</text>
</comment>
<dbReference type="PRINTS" id="PR00420">
    <property type="entry name" value="RNGMNOXGNASE"/>
</dbReference>
<evidence type="ECO:0000259" key="5">
    <source>
        <dbReference type="Pfam" id="PF01494"/>
    </source>
</evidence>
<keyword evidence="4" id="KW-0560">Oxidoreductase</keyword>
<dbReference type="AlphaFoldDB" id="A0A4U0XDC0"/>
<dbReference type="InterPro" id="IPR050641">
    <property type="entry name" value="RIFMO-like"/>
</dbReference>
<dbReference type="EMBL" id="NAJN01000402">
    <property type="protein sequence ID" value="TKA73876.1"/>
    <property type="molecule type" value="Genomic_DNA"/>
</dbReference>
<dbReference type="Gene3D" id="3.50.50.60">
    <property type="entry name" value="FAD/NAD(P)-binding domain"/>
    <property type="match status" value="1"/>
</dbReference>